<accession>A0A9D1KNQ8</accession>
<name>A0A9D1KNQ8_9ACTN</name>
<protein>
    <submittedName>
        <fullName evidence="1">Uncharacterized protein</fullName>
    </submittedName>
</protein>
<evidence type="ECO:0000313" key="1">
    <source>
        <dbReference type="EMBL" id="HIT76771.1"/>
    </source>
</evidence>
<proteinExistence type="predicted"/>
<dbReference type="EMBL" id="DVLP01000416">
    <property type="protein sequence ID" value="HIT76771.1"/>
    <property type="molecule type" value="Genomic_DNA"/>
</dbReference>
<dbReference type="AlphaFoldDB" id="A0A9D1KNQ8"/>
<reference evidence="1" key="2">
    <citation type="journal article" date="2021" name="PeerJ">
        <title>Extensive microbial diversity within the chicken gut microbiome revealed by metagenomics and culture.</title>
        <authorList>
            <person name="Gilroy R."/>
            <person name="Ravi A."/>
            <person name="Getino M."/>
            <person name="Pursley I."/>
            <person name="Horton D.L."/>
            <person name="Alikhan N.F."/>
            <person name="Baker D."/>
            <person name="Gharbi K."/>
            <person name="Hall N."/>
            <person name="Watson M."/>
            <person name="Adriaenssens E.M."/>
            <person name="Foster-Nyarko E."/>
            <person name="Jarju S."/>
            <person name="Secka A."/>
            <person name="Antonio M."/>
            <person name="Oren A."/>
            <person name="Chaudhuri R.R."/>
            <person name="La Ragione R."/>
            <person name="Hildebrand F."/>
            <person name="Pallen M.J."/>
        </authorList>
    </citation>
    <scope>NUCLEOTIDE SEQUENCE</scope>
    <source>
        <strain evidence="1">ChiGjej1B1-24693</strain>
    </source>
</reference>
<comment type="caution">
    <text evidence="1">The sequence shown here is derived from an EMBL/GenBank/DDBJ whole genome shotgun (WGS) entry which is preliminary data.</text>
</comment>
<reference evidence="1" key="1">
    <citation type="submission" date="2020-10" db="EMBL/GenBank/DDBJ databases">
        <authorList>
            <person name="Gilroy R."/>
        </authorList>
    </citation>
    <scope>NUCLEOTIDE SEQUENCE</scope>
    <source>
        <strain evidence="1">ChiGjej1B1-24693</strain>
    </source>
</reference>
<sequence length="50" mass="5469">EHVLSHGIFEAEWFGPNGSEIIEGHDGRELALKLAERGIIPPDATDDLTD</sequence>
<dbReference type="Proteomes" id="UP000886842">
    <property type="component" value="Unassembled WGS sequence"/>
</dbReference>
<organism evidence="1 2">
    <name type="scientific">Candidatus Avipropionibacterium avicola</name>
    <dbReference type="NCBI Taxonomy" id="2840701"/>
    <lineage>
        <taxon>Bacteria</taxon>
        <taxon>Bacillati</taxon>
        <taxon>Actinomycetota</taxon>
        <taxon>Actinomycetes</taxon>
        <taxon>Propionibacteriales</taxon>
        <taxon>Propionibacteriaceae</taxon>
        <taxon>Propionibacteriaceae incertae sedis</taxon>
        <taxon>Candidatus Avipropionibacterium</taxon>
    </lineage>
</organism>
<feature type="non-terminal residue" evidence="1">
    <location>
        <position position="1"/>
    </location>
</feature>
<evidence type="ECO:0000313" key="2">
    <source>
        <dbReference type="Proteomes" id="UP000886842"/>
    </source>
</evidence>
<gene>
    <name evidence="1" type="ORF">IAA98_14420</name>
</gene>